<dbReference type="PROSITE" id="PS00061">
    <property type="entry name" value="ADH_SHORT"/>
    <property type="match status" value="1"/>
</dbReference>
<evidence type="ECO:0000256" key="1">
    <source>
        <dbReference type="ARBA" id="ARBA00006484"/>
    </source>
</evidence>
<keyword evidence="2" id="KW-0560">Oxidoreductase</keyword>
<name>A0ABW6SQ61_9ACTN</name>
<dbReference type="GO" id="GO:0016491">
    <property type="term" value="F:oxidoreductase activity"/>
    <property type="evidence" value="ECO:0007669"/>
    <property type="project" value="UniProtKB-KW"/>
</dbReference>
<gene>
    <name evidence="2" type="ORF">ACFYXI_15645</name>
</gene>
<dbReference type="PRINTS" id="PR00081">
    <property type="entry name" value="GDHRDH"/>
</dbReference>
<dbReference type="PANTHER" id="PTHR43975:SF2">
    <property type="entry name" value="EG:BACR7A4.14 PROTEIN-RELATED"/>
    <property type="match status" value="1"/>
</dbReference>
<dbReference type="InterPro" id="IPR002347">
    <property type="entry name" value="SDR_fam"/>
</dbReference>
<dbReference type="RefSeq" id="WP_387411829.1">
    <property type="nucleotide sequence ID" value="NZ_CP191998.1"/>
</dbReference>
<dbReference type="Gene3D" id="3.40.50.720">
    <property type="entry name" value="NAD(P)-binding Rossmann-like Domain"/>
    <property type="match status" value="1"/>
</dbReference>
<reference evidence="2 3" key="1">
    <citation type="submission" date="2024-10" db="EMBL/GenBank/DDBJ databases">
        <title>The Natural Products Discovery Center: Release of the First 8490 Sequenced Strains for Exploring Actinobacteria Biosynthetic Diversity.</title>
        <authorList>
            <person name="Kalkreuter E."/>
            <person name="Kautsar S.A."/>
            <person name="Yang D."/>
            <person name="Bader C.D."/>
            <person name="Teijaro C.N."/>
            <person name="Fluegel L."/>
            <person name="Davis C.M."/>
            <person name="Simpson J.R."/>
            <person name="Lauterbach L."/>
            <person name="Steele A.D."/>
            <person name="Gui C."/>
            <person name="Meng S."/>
            <person name="Li G."/>
            <person name="Viehrig K."/>
            <person name="Ye F."/>
            <person name="Su P."/>
            <person name="Kiefer A.F."/>
            <person name="Nichols A."/>
            <person name="Cepeda A.J."/>
            <person name="Yan W."/>
            <person name="Fan B."/>
            <person name="Jiang Y."/>
            <person name="Adhikari A."/>
            <person name="Zheng C.-J."/>
            <person name="Schuster L."/>
            <person name="Cowan T.M."/>
            <person name="Smanski M.J."/>
            <person name="Chevrette M.G."/>
            <person name="De Carvalho L.P.S."/>
            <person name="Shen B."/>
        </authorList>
    </citation>
    <scope>NUCLEOTIDE SEQUENCE [LARGE SCALE GENOMIC DNA]</scope>
    <source>
        <strain evidence="2 3">NPDC002173</strain>
    </source>
</reference>
<sequence>MAPVAVVTGAGSGLGRCLAVSLAADKTSLVLVGRRAHLLLAAREECVAAGAGPEQVLTVPADLAEPGSAARVVAAASEQFGGLDMLVNNAAVATFGALEPTDPDVFTRLFQTNVAGPAALIRHAAPLLRRSRGTVVNVGSIGGLLAVPGRSFYGATKAALHHLTRSLARELAPDIRVNAVLPGAIDTEMYQDLGLDEDATRRLREEMIRTTPLGRMGTPQDVVPWIRMLLGPDASWMTGTLLVVDGGRSC</sequence>
<protein>
    <submittedName>
        <fullName evidence="2">SDR family NAD(P)-dependent oxidoreductase</fullName>
        <ecNumber evidence="2">1.1.1.-</ecNumber>
    </submittedName>
</protein>
<keyword evidence="3" id="KW-1185">Reference proteome</keyword>
<dbReference type="CDD" id="cd05233">
    <property type="entry name" value="SDR_c"/>
    <property type="match status" value="1"/>
</dbReference>
<accession>A0ABW6SQ61</accession>
<dbReference type="EMBL" id="JBIASD010000009">
    <property type="protein sequence ID" value="MFF3667032.1"/>
    <property type="molecule type" value="Genomic_DNA"/>
</dbReference>
<evidence type="ECO:0000313" key="3">
    <source>
        <dbReference type="Proteomes" id="UP001602013"/>
    </source>
</evidence>
<dbReference type="Proteomes" id="UP001602013">
    <property type="component" value="Unassembled WGS sequence"/>
</dbReference>
<dbReference type="PANTHER" id="PTHR43975">
    <property type="entry name" value="ZGC:101858"/>
    <property type="match status" value="1"/>
</dbReference>
<dbReference type="InterPro" id="IPR020904">
    <property type="entry name" value="Sc_DH/Rdtase_CS"/>
</dbReference>
<dbReference type="InterPro" id="IPR036291">
    <property type="entry name" value="NAD(P)-bd_dom_sf"/>
</dbReference>
<organism evidence="2 3">
    <name type="scientific">Microtetraspora malaysiensis</name>
    <dbReference type="NCBI Taxonomy" id="161358"/>
    <lineage>
        <taxon>Bacteria</taxon>
        <taxon>Bacillati</taxon>
        <taxon>Actinomycetota</taxon>
        <taxon>Actinomycetes</taxon>
        <taxon>Streptosporangiales</taxon>
        <taxon>Streptosporangiaceae</taxon>
        <taxon>Microtetraspora</taxon>
    </lineage>
</organism>
<proteinExistence type="inferred from homology"/>
<dbReference type="Pfam" id="PF13561">
    <property type="entry name" value="adh_short_C2"/>
    <property type="match status" value="1"/>
</dbReference>
<comment type="similarity">
    <text evidence="1">Belongs to the short-chain dehydrogenases/reductases (SDR) family.</text>
</comment>
<comment type="caution">
    <text evidence="2">The sequence shown here is derived from an EMBL/GenBank/DDBJ whole genome shotgun (WGS) entry which is preliminary data.</text>
</comment>
<evidence type="ECO:0000313" key="2">
    <source>
        <dbReference type="EMBL" id="MFF3667032.1"/>
    </source>
</evidence>
<dbReference type="EC" id="1.1.1.-" evidence="2"/>
<dbReference type="PRINTS" id="PR00080">
    <property type="entry name" value="SDRFAMILY"/>
</dbReference>
<dbReference type="SUPFAM" id="SSF51735">
    <property type="entry name" value="NAD(P)-binding Rossmann-fold domains"/>
    <property type="match status" value="1"/>
</dbReference>